<evidence type="ECO:0008006" key="5">
    <source>
        <dbReference type="Google" id="ProtNLM"/>
    </source>
</evidence>
<name>A0A261VC63_9BORD</name>
<gene>
    <name evidence="3" type="ORF">CAL22_16450</name>
</gene>
<dbReference type="Pfam" id="PF04773">
    <property type="entry name" value="FecR"/>
    <property type="match status" value="1"/>
</dbReference>
<dbReference type="InterPro" id="IPR032623">
    <property type="entry name" value="FecR_N"/>
</dbReference>
<keyword evidence="4" id="KW-1185">Reference proteome</keyword>
<dbReference type="PANTHER" id="PTHR30273:SF2">
    <property type="entry name" value="PROTEIN FECR"/>
    <property type="match status" value="1"/>
</dbReference>
<comment type="caution">
    <text evidence="3">The sequence shown here is derived from an EMBL/GenBank/DDBJ whole genome shotgun (WGS) entry which is preliminary data.</text>
</comment>
<feature type="domain" description="FecR protein" evidence="1">
    <location>
        <begin position="120"/>
        <end position="213"/>
    </location>
</feature>
<dbReference type="OrthoDB" id="1100567at2"/>
<dbReference type="EMBL" id="NEVU01000003">
    <property type="protein sequence ID" value="OZI71417.1"/>
    <property type="molecule type" value="Genomic_DNA"/>
</dbReference>
<dbReference type="Pfam" id="PF16220">
    <property type="entry name" value="DUF4880"/>
    <property type="match status" value="1"/>
</dbReference>
<dbReference type="InterPro" id="IPR006860">
    <property type="entry name" value="FecR"/>
</dbReference>
<dbReference type="PANTHER" id="PTHR30273">
    <property type="entry name" value="PERIPLASMIC SIGNAL SENSOR AND SIGMA FACTOR ACTIVATOR FECR-RELATED"/>
    <property type="match status" value="1"/>
</dbReference>
<evidence type="ECO:0000259" key="2">
    <source>
        <dbReference type="Pfam" id="PF16220"/>
    </source>
</evidence>
<evidence type="ECO:0000313" key="3">
    <source>
        <dbReference type="EMBL" id="OZI71417.1"/>
    </source>
</evidence>
<dbReference type="PIRSF" id="PIRSF018266">
    <property type="entry name" value="FecR"/>
    <property type="match status" value="1"/>
</dbReference>
<dbReference type="GO" id="GO:0016989">
    <property type="term" value="F:sigma factor antagonist activity"/>
    <property type="evidence" value="ECO:0007669"/>
    <property type="project" value="TreeGrafter"/>
</dbReference>
<dbReference type="InterPro" id="IPR012373">
    <property type="entry name" value="Ferrdict_sens_TM"/>
</dbReference>
<evidence type="ECO:0000259" key="1">
    <source>
        <dbReference type="Pfam" id="PF04773"/>
    </source>
</evidence>
<dbReference type="Proteomes" id="UP000216429">
    <property type="component" value="Unassembled WGS sequence"/>
</dbReference>
<dbReference type="AlphaFoldDB" id="A0A261VC63"/>
<proteinExistence type="predicted"/>
<protein>
    <recommendedName>
        <fullName evidence="5">Iron dicitrate transport regulator FecR</fullName>
    </recommendedName>
</protein>
<feature type="domain" description="FecR N-terminal" evidence="2">
    <location>
        <begin position="19"/>
        <end position="58"/>
    </location>
</feature>
<accession>A0A261VC63</accession>
<sequence>MPHHTEQTLKTDYESLSHAAQWYATLQAEDASDADRHAWRAWLEASAKHALAWRHIEQISQKFDPLRTQGGRQAALTSTRIVRQAASGRRRAMGLIVTGIGLGIIGWSSGRNWWAANMADYHTSVGQQRELTLPDGTRIWLNTDSAVNVHYDDTSRSLTLVAGEILIQTAPDARGRPFFVNTSSGRLQALGTRFTVHLLDKQVQVDVFEGAVQILTAAGAERRVDAGQQARFGNESISPPGEAAQARQAWSRGIVVADNVPLSQLIDELSRYRRGHISVAPEVADLRVMGTYPANDSDRALALLEQTLPLRIQHPLPWWTTVGPR</sequence>
<reference evidence="4" key="1">
    <citation type="submission" date="2017-05" db="EMBL/GenBank/DDBJ databases">
        <title>Complete and WGS of Bordetella genogroups.</title>
        <authorList>
            <person name="Spilker T."/>
            <person name="Lipuma J."/>
        </authorList>
    </citation>
    <scope>NUCLEOTIDE SEQUENCE [LARGE SCALE GENOMIC DNA]</scope>
    <source>
        <strain evidence="4">AU6712</strain>
    </source>
</reference>
<organism evidence="3 4">
    <name type="scientific">Bordetella genomosp. 12</name>
    <dbReference type="NCBI Taxonomy" id="463035"/>
    <lineage>
        <taxon>Bacteria</taxon>
        <taxon>Pseudomonadati</taxon>
        <taxon>Pseudomonadota</taxon>
        <taxon>Betaproteobacteria</taxon>
        <taxon>Burkholderiales</taxon>
        <taxon>Alcaligenaceae</taxon>
        <taxon>Bordetella</taxon>
    </lineage>
</organism>
<dbReference type="Gene3D" id="2.60.120.1440">
    <property type="match status" value="1"/>
</dbReference>
<evidence type="ECO:0000313" key="4">
    <source>
        <dbReference type="Proteomes" id="UP000216429"/>
    </source>
</evidence>
<dbReference type="RefSeq" id="WP_094815066.1">
    <property type="nucleotide sequence ID" value="NZ_NEVU01000003.1"/>
</dbReference>